<evidence type="ECO:0000256" key="2">
    <source>
        <dbReference type="SAM" id="Phobius"/>
    </source>
</evidence>
<dbReference type="OrthoDB" id="49605at2759"/>
<dbReference type="CDD" id="cd16119">
    <property type="entry name" value="UBX_UBXN6"/>
    <property type="match status" value="1"/>
</dbReference>
<proteinExistence type="predicted"/>
<dbReference type="CDD" id="cd10460">
    <property type="entry name" value="PUB_UBXD1"/>
    <property type="match status" value="1"/>
</dbReference>
<keyword evidence="2" id="KW-0472">Membrane</keyword>
<keyword evidence="2" id="KW-1133">Transmembrane helix</keyword>
<dbReference type="InterPro" id="IPR042774">
    <property type="entry name" value="UBXN6_PUB"/>
</dbReference>
<dbReference type="SMART" id="SM00580">
    <property type="entry name" value="PUG"/>
    <property type="match status" value="1"/>
</dbReference>
<dbReference type="AlphaFoldDB" id="A0A232EEP7"/>
<feature type="transmembrane region" description="Helical" evidence="2">
    <location>
        <begin position="94"/>
        <end position="117"/>
    </location>
</feature>
<dbReference type="SMART" id="SM00166">
    <property type="entry name" value="UBX"/>
    <property type="match status" value="1"/>
</dbReference>
<accession>A0A232EEP7</accession>
<dbReference type="PANTHER" id="PTHR23153">
    <property type="entry name" value="UBX-RELATED"/>
    <property type="match status" value="1"/>
</dbReference>
<name>A0A232EEP7_9HYME</name>
<evidence type="ECO:0000313" key="4">
    <source>
        <dbReference type="EMBL" id="OXU16830.1"/>
    </source>
</evidence>
<feature type="region of interest" description="Disordered" evidence="1">
    <location>
        <begin position="153"/>
        <end position="180"/>
    </location>
</feature>
<dbReference type="InterPro" id="IPR029071">
    <property type="entry name" value="Ubiquitin-like_domsf"/>
</dbReference>
<dbReference type="PANTHER" id="PTHR23153:SF38">
    <property type="entry name" value="UBX DOMAIN-CONTAINING PROTEIN 6"/>
    <property type="match status" value="1"/>
</dbReference>
<dbReference type="Gene3D" id="3.10.20.90">
    <property type="entry name" value="Phosphatidylinositol 3-kinase Catalytic Subunit, Chain A, domain 1"/>
    <property type="match status" value="1"/>
</dbReference>
<dbReference type="PROSITE" id="PS50033">
    <property type="entry name" value="UBX"/>
    <property type="match status" value="1"/>
</dbReference>
<evidence type="ECO:0000259" key="3">
    <source>
        <dbReference type="PROSITE" id="PS50033"/>
    </source>
</evidence>
<gene>
    <name evidence="4" type="ORF">TSAR_004216</name>
</gene>
<dbReference type="EMBL" id="NNAY01005247">
    <property type="protein sequence ID" value="OXU16830.1"/>
    <property type="molecule type" value="Genomic_DNA"/>
</dbReference>
<evidence type="ECO:0000256" key="1">
    <source>
        <dbReference type="SAM" id="MobiDB-lite"/>
    </source>
</evidence>
<dbReference type="Pfam" id="PF00789">
    <property type="entry name" value="UBX"/>
    <property type="match status" value="1"/>
</dbReference>
<comment type="caution">
    <text evidence="4">The sequence shown here is derived from an EMBL/GenBank/DDBJ whole genome shotgun (WGS) entry which is preliminary data.</text>
</comment>
<dbReference type="Pfam" id="PF09409">
    <property type="entry name" value="PUB"/>
    <property type="match status" value="1"/>
</dbReference>
<reference evidence="4 5" key="1">
    <citation type="journal article" date="2017" name="Curr. Biol.">
        <title>The Evolution of Venom by Co-option of Single-Copy Genes.</title>
        <authorList>
            <person name="Martinson E.O."/>
            <person name="Mrinalini"/>
            <person name="Kelkar Y.D."/>
            <person name="Chang C.H."/>
            <person name="Werren J.H."/>
        </authorList>
    </citation>
    <scope>NUCLEOTIDE SEQUENCE [LARGE SCALE GENOMIC DNA]</scope>
    <source>
        <strain evidence="4 5">Alberta</strain>
        <tissue evidence="4">Whole body</tissue>
    </source>
</reference>
<dbReference type="SUPFAM" id="SSF143503">
    <property type="entry name" value="PUG domain-like"/>
    <property type="match status" value="1"/>
</dbReference>
<feature type="compositionally biased region" description="Low complexity" evidence="1">
    <location>
        <begin position="158"/>
        <end position="167"/>
    </location>
</feature>
<organism evidence="4 5">
    <name type="scientific">Trichomalopsis sarcophagae</name>
    <dbReference type="NCBI Taxonomy" id="543379"/>
    <lineage>
        <taxon>Eukaryota</taxon>
        <taxon>Metazoa</taxon>
        <taxon>Ecdysozoa</taxon>
        <taxon>Arthropoda</taxon>
        <taxon>Hexapoda</taxon>
        <taxon>Insecta</taxon>
        <taxon>Pterygota</taxon>
        <taxon>Neoptera</taxon>
        <taxon>Endopterygota</taxon>
        <taxon>Hymenoptera</taxon>
        <taxon>Apocrita</taxon>
        <taxon>Proctotrupomorpha</taxon>
        <taxon>Chalcidoidea</taxon>
        <taxon>Pteromalidae</taxon>
        <taxon>Pteromalinae</taxon>
        <taxon>Trichomalopsis</taxon>
    </lineage>
</organism>
<protein>
    <recommendedName>
        <fullName evidence="3">UBX domain-containing protein</fullName>
    </recommendedName>
</protein>
<dbReference type="InterPro" id="IPR036339">
    <property type="entry name" value="PUB-like_dom_sf"/>
</dbReference>
<dbReference type="GO" id="GO:0005737">
    <property type="term" value="C:cytoplasm"/>
    <property type="evidence" value="ECO:0007669"/>
    <property type="project" value="TreeGrafter"/>
</dbReference>
<keyword evidence="2" id="KW-0812">Transmembrane</keyword>
<dbReference type="SUPFAM" id="SSF54236">
    <property type="entry name" value="Ubiquitin-like"/>
    <property type="match status" value="1"/>
</dbReference>
<dbReference type="Proteomes" id="UP000215335">
    <property type="component" value="Unassembled WGS sequence"/>
</dbReference>
<dbReference type="InterPro" id="IPR001012">
    <property type="entry name" value="UBX_dom"/>
</dbReference>
<evidence type="ECO:0000313" key="5">
    <source>
        <dbReference type="Proteomes" id="UP000215335"/>
    </source>
</evidence>
<dbReference type="STRING" id="543379.A0A232EEP7"/>
<feature type="domain" description="UBX" evidence="3">
    <location>
        <begin position="461"/>
        <end position="538"/>
    </location>
</feature>
<keyword evidence="5" id="KW-1185">Reference proteome</keyword>
<dbReference type="Gene3D" id="1.20.58.2190">
    <property type="match status" value="1"/>
</dbReference>
<sequence>MNSVLENSYAWTGSFVEAINKLSCDVANLIFSSLTLTSDSALPSPSHASDASGGISSVVPAAADSASGDKALPSLAQLWQDTLVLFAFDEFQYLLLKIFLAIILSNVCAIYIAWYIYGARISERFMTHNTSPEELDQQILQLKLPKEHSQRYSLNESAAATTTGATTSKNVPATTKRHEPTNEAKIAGQAALARLEGMKTSAPKLNTSYAAIQARVKKELEQEKLAVAQENVKSSSSVAISQAPILAVSGVYYRCPLVSEEVLDKETWYDRIQEFFSSQLSDDEAGLSACLIIHSCNDGADEIRSCVDILCKYLDNIRNDPVERKYWKIRMSNRIFKENVKKLRGTMEFLKAAGFAEEKLMHQGGEEDFLVWSPERCSIDNLTTLVDALQSAESVQLLLDRNVQVLLPSQAAERSELPAEFYSLSAEDIKREQTERAKAVERNQMLMTQAMREKLMKDKERKYRFTLIRIRFPDGIILQGTFAVDEKFEQVVEFVKENLLNEQLPFYLITATREKLTEVDLEKSLESLNLVPAVVLTFFWDSAAANAQVPSQCLKEETLSLLQSM</sequence>
<dbReference type="InterPro" id="IPR018997">
    <property type="entry name" value="PUB_domain"/>
</dbReference>